<keyword evidence="7" id="KW-1185">Reference proteome</keyword>
<evidence type="ECO:0000313" key="7">
    <source>
        <dbReference type="Proteomes" id="UP000198575"/>
    </source>
</evidence>
<organism evidence="6 7">
    <name type="scientific">Dokdonella immobilis</name>
    <dbReference type="NCBI Taxonomy" id="578942"/>
    <lineage>
        <taxon>Bacteria</taxon>
        <taxon>Pseudomonadati</taxon>
        <taxon>Pseudomonadota</taxon>
        <taxon>Gammaproteobacteria</taxon>
        <taxon>Lysobacterales</taxon>
        <taxon>Rhodanobacteraceae</taxon>
        <taxon>Dokdonella</taxon>
    </lineage>
</organism>
<evidence type="ECO:0000256" key="1">
    <source>
        <dbReference type="ARBA" id="ARBA00004370"/>
    </source>
</evidence>
<evidence type="ECO:0000313" key="6">
    <source>
        <dbReference type="EMBL" id="SFN12957.1"/>
    </source>
</evidence>
<dbReference type="EMBL" id="FOVF01000005">
    <property type="protein sequence ID" value="SFN12957.1"/>
    <property type="molecule type" value="Genomic_DNA"/>
</dbReference>
<keyword evidence="2 5" id="KW-0812">Transmembrane</keyword>
<protein>
    <recommendedName>
        <fullName evidence="8">Glutathione S-transferase</fullName>
    </recommendedName>
</protein>
<evidence type="ECO:0008006" key="8">
    <source>
        <dbReference type="Google" id="ProtNLM"/>
    </source>
</evidence>
<dbReference type="AlphaFoldDB" id="A0A1I4WHP6"/>
<accession>A0A1I4WHP6</accession>
<dbReference type="Gene3D" id="1.20.120.550">
    <property type="entry name" value="Membrane associated eicosanoid/glutathione metabolism-like domain"/>
    <property type="match status" value="1"/>
</dbReference>
<evidence type="ECO:0000256" key="5">
    <source>
        <dbReference type="SAM" id="Phobius"/>
    </source>
</evidence>
<gene>
    <name evidence="6" type="ORF">SAMN05216289_10512</name>
</gene>
<sequence>MHITGIYAALAAILVIILSARVIARRRSARIGIGDGDDKVLARCVRAHGNAIEYLSIGLILLLLVEMNQTQPLVVHIFGIALLFGRLMHAVGLSRSSGPSFGRVGGMILTLAAMGGMAALLIWQFVLRLTI</sequence>
<dbReference type="Proteomes" id="UP000198575">
    <property type="component" value="Unassembled WGS sequence"/>
</dbReference>
<dbReference type="InterPro" id="IPR001129">
    <property type="entry name" value="Membr-assoc_MAPEG"/>
</dbReference>
<evidence type="ECO:0000256" key="2">
    <source>
        <dbReference type="ARBA" id="ARBA00022692"/>
    </source>
</evidence>
<name>A0A1I4WHP6_9GAMM</name>
<proteinExistence type="predicted"/>
<feature type="transmembrane region" description="Helical" evidence="5">
    <location>
        <begin position="73"/>
        <end position="92"/>
    </location>
</feature>
<dbReference type="GO" id="GO:0016020">
    <property type="term" value="C:membrane"/>
    <property type="evidence" value="ECO:0007669"/>
    <property type="project" value="UniProtKB-SubCell"/>
</dbReference>
<dbReference type="RefSeq" id="WP_092405632.1">
    <property type="nucleotide sequence ID" value="NZ_FOVF01000005.1"/>
</dbReference>
<comment type="subcellular location">
    <subcellularLocation>
        <location evidence="1">Membrane</location>
    </subcellularLocation>
</comment>
<dbReference type="STRING" id="578942.SAMN05216289_10512"/>
<dbReference type="SUPFAM" id="SSF161084">
    <property type="entry name" value="MAPEG domain-like"/>
    <property type="match status" value="1"/>
</dbReference>
<evidence type="ECO:0000256" key="4">
    <source>
        <dbReference type="ARBA" id="ARBA00023136"/>
    </source>
</evidence>
<evidence type="ECO:0000256" key="3">
    <source>
        <dbReference type="ARBA" id="ARBA00022989"/>
    </source>
</evidence>
<keyword evidence="4 5" id="KW-0472">Membrane</keyword>
<dbReference type="InterPro" id="IPR023352">
    <property type="entry name" value="MAPEG-like_dom_sf"/>
</dbReference>
<feature type="transmembrane region" description="Helical" evidence="5">
    <location>
        <begin position="104"/>
        <end position="126"/>
    </location>
</feature>
<reference evidence="6 7" key="1">
    <citation type="submission" date="2016-10" db="EMBL/GenBank/DDBJ databases">
        <authorList>
            <person name="de Groot N.N."/>
        </authorList>
    </citation>
    <scope>NUCLEOTIDE SEQUENCE [LARGE SCALE GENOMIC DNA]</scope>
    <source>
        <strain evidence="6 7">CGMCC 1.7659</strain>
    </source>
</reference>
<dbReference type="PANTHER" id="PTHR35814:SF1">
    <property type="entry name" value="GLUTATHIONE S-TRANSFERASE-RELATED"/>
    <property type="match status" value="1"/>
</dbReference>
<dbReference type="PANTHER" id="PTHR35814">
    <property type="match status" value="1"/>
</dbReference>
<keyword evidence="3 5" id="KW-1133">Transmembrane helix</keyword>
<feature type="transmembrane region" description="Helical" evidence="5">
    <location>
        <begin position="6"/>
        <end position="24"/>
    </location>
</feature>
<dbReference type="OrthoDB" id="8537976at2"/>
<dbReference type="Pfam" id="PF01124">
    <property type="entry name" value="MAPEG"/>
    <property type="match status" value="1"/>
</dbReference>